<gene>
    <name evidence="2" type="ordered locus">RHA1_ro06725</name>
</gene>
<dbReference type="Proteomes" id="UP000008710">
    <property type="component" value="Chromosome"/>
</dbReference>
<dbReference type="HOGENOM" id="CLU_2344763_0_0_11"/>
<dbReference type="OrthoDB" id="4482428at2"/>
<feature type="region of interest" description="Disordered" evidence="1">
    <location>
        <begin position="1"/>
        <end position="97"/>
    </location>
</feature>
<dbReference type="KEGG" id="rha:RHA1_ro06725"/>
<evidence type="ECO:0000313" key="2">
    <source>
        <dbReference type="EMBL" id="ABG98497.1"/>
    </source>
</evidence>
<feature type="compositionally biased region" description="Basic and acidic residues" evidence="1">
    <location>
        <begin position="8"/>
        <end position="22"/>
    </location>
</feature>
<sequence length="97" mass="10724">MRPGSGETSRHPRDLCDRKSDLLRPPAQRGHRMGVPWASRARSDAYWEQQVSGEARSCDSGEARKSASSDTRPTLADHSLTHRNTDATDTPPADHSE</sequence>
<evidence type="ECO:0000256" key="1">
    <source>
        <dbReference type="SAM" id="MobiDB-lite"/>
    </source>
</evidence>
<dbReference type="AlphaFoldDB" id="Q0S1T9"/>
<reference evidence="3" key="1">
    <citation type="journal article" date="2006" name="Proc. Natl. Acad. Sci. U.S.A.">
        <title>The complete genome of Rhodococcus sp. RHA1 provides insights into a catabolic powerhouse.</title>
        <authorList>
            <person name="McLeod M.P."/>
            <person name="Warren R.L."/>
            <person name="Hsiao W.W.L."/>
            <person name="Araki N."/>
            <person name="Myhre M."/>
            <person name="Fernandes C."/>
            <person name="Miyazawa D."/>
            <person name="Wong W."/>
            <person name="Lillquist A.L."/>
            <person name="Wang D."/>
            <person name="Dosanjh M."/>
            <person name="Hara H."/>
            <person name="Petrescu A."/>
            <person name="Morin R.D."/>
            <person name="Yang G."/>
            <person name="Stott J.M."/>
            <person name="Schein J.E."/>
            <person name="Shin H."/>
            <person name="Smailus D."/>
            <person name="Siddiqui A.S."/>
            <person name="Marra M.A."/>
            <person name="Jones S.J.M."/>
            <person name="Holt R."/>
            <person name="Brinkman F.S.L."/>
            <person name="Miyauchi K."/>
            <person name="Fukuda M."/>
            <person name="Davies J.E."/>
            <person name="Mohn W.W."/>
            <person name="Eltis L.D."/>
        </authorList>
    </citation>
    <scope>NUCLEOTIDE SEQUENCE [LARGE SCALE GENOMIC DNA]</scope>
    <source>
        <strain evidence="3">RHA1</strain>
    </source>
</reference>
<name>Q0S1T9_RHOJR</name>
<feature type="compositionally biased region" description="Basic and acidic residues" evidence="1">
    <location>
        <begin position="79"/>
        <end position="97"/>
    </location>
</feature>
<protein>
    <submittedName>
        <fullName evidence="2">Uncharacterized protein</fullName>
    </submittedName>
</protein>
<proteinExistence type="predicted"/>
<dbReference type="EMBL" id="CP000431">
    <property type="protein sequence ID" value="ABG98497.1"/>
    <property type="molecule type" value="Genomic_DNA"/>
</dbReference>
<accession>Q0S1T9</accession>
<organism evidence="2 3">
    <name type="scientific">Rhodococcus jostii (strain RHA1)</name>
    <dbReference type="NCBI Taxonomy" id="101510"/>
    <lineage>
        <taxon>Bacteria</taxon>
        <taxon>Bacillati</taxon>
        <taxon>Actinomycetota</taxon>
        <taxon>Actinomycetes</taxon>
        <taxon>Mycobacteriales</taxon>
        <taxon>Nocardiaceae</taxon>
        <taxon>Rhodococcus</taxon>
    </lineage>
</organism>
<feature type="compositionally biased region" description="Basic and acidic residues" evidence="1">
    <location>
        <begin position="56"/>
        <end position="67"/>
    </location>
</feature>
<evidence type="ECO:0000313" key="3">
    <source>
        <dbReference type="Proteomes" id="UP000008710"/>
    </source>
</evidence>